<feature type="transmembrane region" description="Helical" evidence="8">
    <location>
        <begin position="35"/>
        <end position="55"/>
    </location>
</feature>
<feature type="transmembrane region" description="Helical" evidence="8">
    <location>
        <begin position="739"/>
        <end position="763"/>
    </location>
</feature>
<comment type="subcellular location">
    <subcellularLocation>
        <location evidence="1">Membrane</location>
        <topology evidence="1">Multi-pass membrane protein</topology>
    </subcellularLocation>
</comment>
<feature type="region of interest" description="Disordered" evidence="7">
    <location>
        <begin position="1"/>
        <end position="25"/>
    </location>
</feature>
<accession>A0ABS1V6N5</accession>
<evidence type="ECO:0000256" key="4">
    <source>
        <dbReference type="ARBA" id="ARBA00022692"/>
    </source>
</evidence>
<protein>
    <submittedName>
        <fullName evidence="10">Glycosyltransferase</fullName>
    </submittedName>
</protein>
<evidence type="ECO:0000259" key="9">
    <source>
        <dbReference type="Pfam" id="PF13632"/>
    </source>
</evidence>
<feature type="transmembrane region" description="Helical" evidence="8">
    <location>
        <begin position="398"/>
        <end position="420"/>
    </location>
</feature>
<keyword evidence="6 8" id="KW-0472">Membrane</keyword>
<feature type="transmembrane region" description="Helical" evidence="8">
    <location>
        <begin position="826"/>
        <end position="845"/>
    </location>
</feature>
<comment type="caution">
    <text evidence="10">The sequence shown here is derived from an EMBL/GenBank/DDBJ whole genome shotgun (WGS) entry which is preliminary data.</text>
</comment>
<evidence type="ECO:0000313" key="11">
    <source>
        <dbReference type="Proteomes" id="UP000606490"/>
    </source>
</evidence>
<gene>
    <name evidence="10" type="ORF">JMJ55_16715</name>
</gene>
<evidence type="ECO:0000313" key="10">
    <source>
        <dbReference type="EMBL" id="MBL6456982.1"/>
    </source>
</evidence>
<dbReference type="EMBL" id="JAEUXJ010000006">
    <property type="protein sequence ID" value="MBL6456982.1"/>
    <property type="molecule type" value="Genomic_DNA"/>
</dbReference>
<dbReference type="PANTHER" id="PTHR43867:SF4">
    <property type="entry name" value="BETA-(1-3)-GLUCOSYL TRANSFERASE"/>
    <property type="match status" value="1"/>
</dbReference>
<evidence type="ECO:0000256" key="8">
    <source>
        <dbReference type="SAM" id="Phobius"/>
    </source>
</evidence>
<keyword evidence="4 8" id="KW-0812">Transmembrane</keyword>
<evidence type="ECO:0000256" key="1">
    <source>
        <dbReference type="ARBA" id="ARBA00004141"/>
    </source>
</evidence>
<name>A0ABS1V6N5_9PROT</name>
<dbReference type="InterPro" id="IPR029044">
    <property type="entry name" value="Nucleotide-diphossugar_trans"/>
</dbReference>
<sequence>MSARAAGARRHRARSSPGDARSPRPIMTARARGQLATLLVLALVGAIQGLAWWGWNRPVAPPDWHGPVGGLAFAPYQRGQGAEGQWPSAEEIAGDLRRVAPLTRRIRTYTVGGGFDRIPGLAAEAAPGLRVTLGAWLDGGPGDAAELARLTAASAAPNVDLLMVGNETVLRGDLTPAALIARLRTLRAAGPGRPLSTAEPWHVWLAHPDLAAAVDVVTIHLLPYWEGLPVEAALRFTLEKYRAVAARFPGKPILIGEVGWPSAGRDIGAARGSRLNQAGFVRGFLAAAGAGGLNYFLMEAFDQPWKVSFEGRAAGHWGLLDLDRQPKWPLAGPVQEVPDWPLWALGTGLASALLSGPLLARRPDIRLPGKLVLVGLAQGMVAGMAGVTLAMAGSYLDGLAAAVWLLLLLGQGLLLGLLLAEGFELAETVWAPLAPPPMPPARAPLPRLSIHLAICNEPPALVRQTLEALAALDYPEFEVLVVENNTADPALWQPVERLCARLGPRFRFLRLGPWPGFKAGALNAALRATAPEAELVGVIDADYVVAPDWARRMAPYFADPAIGFTQNPQDYRDGGENVFKRLLFWDYAGFFQAGMVTRAARNAIIQHGTMVLIRRSALEEAGGWAEWCICEDAELGLRLLRGGWRGIYVPESLGRGLMPDDFAAWCRQRQRWAHGAVQILRRHAGALANPRRSELTRGQRWHFATGWAAWLGDAMGFAMALLALAWSAGLILAPVRTEFPILLFLLPALGLFLVRLARVWAIYAARVPCGWSDRLGAMLAGLALAHGTGRTVLLALLGRRLPFRRTPKLVRAPALLAGLGMAWPEAALALGLGTAALGVALVHGLGTAEARLWCLLLLVQSLPGWAAVAMSLIAAWPARQARPSVRPSALRWWRRVRSSGDA</sequence>
<feature type="domain" description="Glycosyltransferase 2-like" evidence="9">
    <location>
        <begin position="536"/>
        <end position="750"/>
    </location>
</feature>
<evidence type="ECO:0000256" key="5">
    <source>
        <dbReference type="ARBA" id="ARBA00022989"/>
    </source>
</evidence>
<dbReference type="SUPFAM" id="SSF53448">
    <property type="entry name" value="Nucleotide-diphospho-sugar transferases"/>
    <property type="match status" value="1"/>
</dbReference>
<dbReference type="PANTHER" id="PTHR43867">
    <property type="entry name" value="CELLULOSE SYNTHASE CATALYTIC SUBUNIT A [UDP-FORMING]"/>
    <property type="match status" value="1"/>
</dbReference>
<dbReference type="InterPro" id="IPR017853">
    <property type="entry name" value="GH"/>
</dbReference>
<keyword evidence="2" id="KW-0328">Glycosyltransferase</keyword>
<dbReference type="Gene3D" id="3.20.20.80">
    <property type="entry name" value="Glycosidases"/>
    <property type="match status" value="1"/>
</dbReference>
<keyword evidence="3" id="KW-0808">Transferase</keyword>
<organism evidence="10 11">
    <name type="scientific">Belnapia mucosa</name>
    <dbReference type="NCBI Taxonomy" id="2804532"/>
    <lineage>
        <taxon>Bacteria</taxon>
        <taxon>Pseudomonadati</taxon>
        <taxon>Pseudomonadota</taxon>
        <taxon>Alphaproteobacteria</taxon>
        <taxon>Acetobacterales</taxon>
        <taxon>Roseomonadaceae</taxon>
        <taxon>Belnapia</taxon>
    </lineage>
</organism>
<dbReference type="InterPro" id="IPR050321">
    <property type="entry name" value="Glycosyltr_2/OpgH_subfam"/>
</dbReference>
<dbReference type="InterPro" id="IPR001173">
    <property type="entry name" value="Glyco_trans_2-like"/>
</dbReference>
<reference evidence="10 11" key="1">
    <citation type="submission" date="2021-01" db="EMBL/GenBank/DDBJ databases">
        <title>Belnapia mucosa sp. nov. and Belnapia arida sp. nov., isolated from the Tabernas Desert (Almeria, Spain).</title>
        <authorList>
            <person name="Molina-Menor E."/>
            <person name="Vidal-Verdu A."/>
            <person name="Calonge A."/>
            <person name="Satari L."/>
            <person name="Pereto Magraner J."/>
            <person name="Porcar Miralles M."/>
        </authorList>
    </citation>
    <scope>NUCLEOTIDE SEQUENCE [LARGE SCALE GENOMIC DNA]</scope>
    <source>
        <strain evidence="10 11">T6</strain>
    </source>
</reference>
<evidence type="ECO:0000256" key="2">
    <source>
        <dbReference type="ARBA" id="ARBA00022676"/>
    </source>
</evidence>
<dbReference type="Gene3D" id="3.90.550.10">
    <property type="entry name" value="Spore Coat Polysaccharide Biosynthesis Protein SpsA, Chain A"/>
    <property type="match status" value="1"/>
</dbReference>
<feature type="transmembrane region" description="Helical" evidence="8">
    <location>
        <begin position="775"/>
        <end position="797"/>
    </location>
</feature>
<dbReference type="SUPFAM" id="SSF51445">
    <property type="entry name" value="(Trans)glycosidases"/>
    <property type="match status" value="1"/>
</dbReference>
<evidence type="ECO:0000256" key="6">
    <source>
        <dbReference type="ARBA" id="ARBA00023136"/>
    </source>
</evidence>
<feature type="transmembrane region" description="Helical" evidence="8">
    <location>
        <begin position="371"/>
        <end position="392"/>
    </location>
</feature>
<evidence type="ECO:0000256" key="7">
    <source>
        <dbReference type="SAM" id="MobiDB-lite"/>
    </source>
</evidence>
<feature type="transmembrane region" description="Helical" evidence="8">
    <location>
        <begin position="707"/>
        <end position="733"/>
    </location>
</feature>
<feature type="transmembrane region" description="Helical" evidence="8">
    <location>
        <begin position="852"/>
        <end position="876"/>
    </location>
</feature>
<dbReference type="Pfam" id="PF13632">
    <property type="entry name" value="Glyco_trans_2_3"/>
    <property type="match status" value="1"/>
</dbReference>
<keyword evidence="11" id="KW-1185">Reference proteome</keyword>
<proteinExistence type="predicted"/>
<evidence type="ECO:0000256" key="3">
    <source>
        <dbReference type="ARBA" id="ARBA00022679"/>
    </source>
</evidence>
<feature type="transmembrane region" description="Helical" evidence="8">
    <location>
        <begin position="340"/>
        <end position="359"/>
    </location>
</feature>
<dbReference type="Proteomes" id="UP000606490">
    <property type="component" value="Unassembled WGS sequence"/>
</dbReference>
<keyword evidence="5 8" id="KW-1133">Transmembrane helix</keyword>